<evidence type="ECO:0000256" key="3">
    <source>
        <dbReference type="ARBA" id="ARBA00022801"/>
    </source>
</evidence>
<dbReference type="GO" id="GO:0030245">
    <property type="term" value="P:cellulose catabolic process"/>
    <property type="evidence" value="ECO:0007669"/>
    <property type="project" value="UniProtKB-KW"/>
</dbReference>
<keyword evidence="13" id="KW-1185">Reference proteome</keyword>
<dbReference type="InterPro" id="IPR001701">
    <property type="entry name" value="Glyco_hydro_9"/>
</dbReference>
<sequence length="298" mass="32194">MQLLVEEKHLTSNQRTVLEKFRSNAEYYVCSCMNLNPGGAAHNAGRTPAGLLFIRPWNNLQYVSNAAFLLAVHSDTLSSLPFPLLLCPGDQSTSNSTSNSTNSTSDSTNSTPNSTNSTADSTNSDPDFTSSPPDSTNSGPDSTNSGVDIAATAEEVMEFAKSQADYILGTNPMNTSYLVGYGEKYPRRVHHRAASSASYRVDKEFIGCLQGFDSWYSAGVDNPNDLVGAVVGGPNARDVFTDHRGAYMQTEACTYNTAPMVGVFSKLMEMERRRRRWRPEGGDAPPSSGSPAAEEDDL</sequence>
<evidence type="ECO:0000313" key="12">
    <source>
        <dbReference type="EnsemblPlants" id="LPERR02G03550.1"/>
    </source>
</evidence>
<dbReference type="Pfam" id="PF00759">
    <property type="entry name" value="Glyco_hydro_9"/>
    <property type="match status" value="1"/>
</dbReference>
<dbReference type="InterPro" id="IPR018221">
    <property type="entry name" value="Glyco_hydro_9_His_AS"/>
</dbReference>
<proteinExistence type="inferred from homology"/>
<dbReference type="Proteomes" id="UP000032180">
    <property type="component" value="Chromosome 2"/>
</dbReference>
<evidence type="ECO:0000256" key="10">
    <source>
        <dbReference type="SAM" id="MobiDB-lite"/>
    </source>
</evidence>
<accession>A0A0D9VCA9</accession>
<evidence type="ECO:0000256" key="9">
    <source>
        <dbReference type="RuleBase" id="RU361166"/>
    </source>
</evidence>
<dbReference type="GO" id="GO:0008810">
    <property type="term" value="F:cellulase activity"/>
    <property type="evidence" value="ECO:0007669"/>
    <property type="project" value="UniProtKB-EC"/>
</dbReference>
<keyword evidence="6 8" id="KW-0326">Glycosidase</keyword>
<keyword evidence="4 9" id="KW-0136">Cellulose degradation</keyword>
<reference evidence="12 13" key="1">
    <citation type="submission" date="2012-08" db="EMBL/GenBank/DDBJ databases">
        <title>Oryza genome evolution.</title>
        <authorList>
            <person name="Wing R.A."/>
        </authorList>
    </citation>
    <scope>NUCLEOTIDE SEQUENCE</scope>
</reference>
<feature type="region of interest" description="Disordered" evidence="10">
    <location>
        <begin position="274"/>
        <end position="298"/>
    </location>
</feature>
<feature type="active site" evidence="8">
    <location>
        <position position="190"/>
    </location>
</feature>
<dbReference type="Gene3D" id="1.50.10.10">
    <property type="match status" value="2"/>
</dbReference>
<evidence type="ECO:0000256" key="7">
    <source>
        <dbReference type="ARBA" id="ARBA00023326"/>
    </source>
</evidence>
<dbReference type="InterPro" id="IPR008928">
    <property type="entry name" value="6-hairpin_glycosidase_sf"/>
</dbReference>
<dbReference type="PANTHER" id="PTHR22298">
    <property type="entry name" value="ENDO-1,4-BETA-GLUCANASE"/>
    <property type="match status" value="1"/>
</dbReference>
<evidence type="ECO:0000256" key="2">
    <source>
        <dbReference type="ARBA" id="ARBA00007072"/>
    </source>
</evidence>
<protein>
    <recommendedName>
        <fullName evidence="9">Endoglucanase</fullName>
        <ecNumber evidence="9">3.2.1.4</ecNumber>
    </recommendedName>
</protein>
<dbReference type="EnsemblPlants" id="LPERR02G03550.1">
    <property type="protein sequence ID" value="LPERR02G03550.1"/>
    <property type="gene ID" value="LPERR02G03550"/>
</dbReference>
<dbReference type="Gramene" id="LPERR02G03550.1">
    <property type="protein sequence ID" value="LPERR02G03550.1"/>
    <property type="gene ID" value="LPERR02G03550"/>
</dbReference>
<comment type="catalytic activity">
    <reaction evidence="1 9">
        <text>Endohydrolysis of (1-&gt;4)-beta-D-glucosidic linkages in cellulose, lichenin and cereal beta-D-glucans.</text>
        <dbReference type="EC" id="3.2.1.4"/>
    </reaction>
</comment>
<evidence type="ECO:0000256" key="8">
    <source>
        <dbReference type="PROSITE-ProRule" id="PRU10059"/>
    </source>
</evidence>
<dbReference type="EC" id="3.2.1.4" evidence="9"/>
<dbReference type="AlphaFoldDB" id="A0A0D9VCA9"/>
<evidence type="ECO:0000259" key="11">
    <source>
        <dbReference type="Pfam" id="PF00759"/>
    </source>
</evidence>
<keyword evidence="3 8" id="KW-0378">Hydrolase</keyword>
<evidence type="ECO:0000256" key="5">
    <source>
        <dbReference type="ARBA" id="ARBA00023277"/>
    </source>
</evidence>
<dbReference type="InterPro" id="IPR012341">
    <property type="entry name" value="6hp_glycosidase-like_sf"/>
</dbReference>
<feature type="compositionally biased region" description="Low complexity" evidence="10">
    <location>
        <begin position="91"/>
        <end position="138"/>
    </location>
</feature>
<dbReference type="SUPFAM" id="SSF48208">
    <property type="entry name" value="Six-hairpin glycosidases"/>
    <property type="match status" value="1"/>
</dbReference>
<keyword evidence="5 8" id="KW-0119">Carbohydrate metabolism</keyword>
<dbReference type="eggNOG" id="ENOG502QRF6">
    <property type="taxonomic scope" value="Eukaryota"/>
</dbReference>
<feature type="domain" description="Glycoside hydrolase family 9" evidence="11">
    <location>
        <begin position="13"/>
        <end position="263"/>
    </location>
</feature>
<reference evidence="12" key="3">
    <citation type="submission" date="2015-04" db="UniProtKB">
        <authorList>
            <consortium name="EnsemblPlants"/>
        </authorList>
    </citation>
    <scope>IDENTIFICATION</scope>
</reference>
<keyword evidence="7 8" id="KW-0624">Polysaccharide degradation</keyword>
<evidence type="ECO:0000313" key="13">
    <source>
        <dbReference type="Proteomes" id="UP000032180"/>
    </source>
</evidence>
<dbReference type="STRING" id="77586.A0A0D9VCA9"/>
<evidence type="ECO:0000256" key="1">
    <source>
        <dbReference type="ARBA" id="ARBA00000966"/>
    </source>
</evidence>
<dbReference type="PROSITE" id="PS00592">
    <property type="entry name" value="GH9_2"/>
    <property type="match status" value="1"/>
</dbReference>
<reference evidence="13" key="2">
    <citation type="submission" date="2013-12" db="EMBL/GenBank/DDBJ databases">
        <authorList>
            <person name="Yu Y."/>
            <person name="Lee S."/>
            <person name="de Baynast K."/>
            <person name="Wissotski M."/>
            <person name="Liu L."/>
            <person name="Talag J."/>
            <person name="Goicoechea J."/>
            <person name="Angelova A."/>
            <person name="Jetty R."/>
            <person name="Kudrna D."/>
            <person name="Golser W."/>
            <person name="Rivera L."/>
            <person name="Zhang J."/>
            <person name="Wing R."/>
        </authorList>
    </citation>
    <scope>NUCLEOTIDE SEQUENCE</scope>
</reference>
<comment type="similarity">
    <text evidence="2 8 9">Belongs to the glycosyl hydrolase 9 (cellulase E) family.</text>
</comment>
<evidence type="ECO:0000256" key="6">
    <source>
        <dbReference type="ARBA" id="ARBA00023295"/>
    </source>
</evidence>
<dbReference type="HOGENOM" id="CLU_008926_5_0_1"/>
<organism evidence="12 13">
    <name type="scientific">Leersia perrieri</name>
    <dbReference type="NCBI Taxonomy" id="77586"/>
    <lineage>
        <taxon>Eukaryota</taxon>
        <taxon>Viridiplantae</taxon>
        <taxon>Streptophyta</taxon>
        <taxon>Embryophyta</taxon>
        <taxon>Tracheophyta</taxon>
        <taxon>Spermatophyta</taxon>
        <taxon>Magnoliopsida</taxon>
        <taxon>Liliopsida</taxon>
        <taxon>Poales</taxon>
        <taxon>Poaceae</taxon>
        <taxon>BOP clade</taxon>
        <taxon>Oryzoideae</taxon>
        <taxon>Oryzeae</taxon>
        <taxon>Oryzinae</taxon>
        <taxon>Leersia</taxon>
    </lineage>
</organism>
<name>A0A0D9VCA9_9ORYZ</name>
<feature type="region of interest" description="Disordered" evidence="10">
    <location>
        <begin position="91"/>
        <end position="146"/>
    </location>
</feature>
<evidence type="ECO:0000256" key="4">
    <source>
        <dbReference type="ARBA" id="ARBA00023001"/>
    </source>
</evidence>